<dbReference type="EMBL" id="CADCSZ010000189">
    <property type="protein sequence ID" value="CAA9267221.1"/>
    <property type="molecule type" value="Genomic_DNA"/>
</dbReference>
<accession>A0A6J4J1V0</accession>
<proteinExistence type="predicted"/>
<dbReference type="AlphaFoldDB" id="A0A6J4J1V0"/>
<sequence length="150" mass="15546">MAVLVAPAVVLGSCSGARLTSASLAAEPVLAPLPGELELATVTLQPRPSRIGVPSADGVVERIVAVDLLPAAAADLVQQLHDSRYRFRRVELGVGTPVTVELRGVAPTEAEVIVTASSNRPVPLYGSPDDVRTPPPDRATSVVVSVVSRQ</sequence>
<name>A0A6J4J1V0_9ACTN</name>
<protein>
    <submittedName>
        <fullName evidence="1">Uncharacterized protein</fullName>
    </submittedName>
</protein>
<gene>
    <name evidence="1" type="ORF">AVDCRST_MAG76-3147</name>
</gene>
<organism evidence="1">
    <name type="scientific">uncultured Acidimicrobiales bacterium</name>
    <dbReference type="NCBI Taxonomy" id="310071"/>
    <lineage>
        <taxon>Bacteria</taxon>
        <taxon>Bacillati</taxon>
        <taxon>Actinomycetota</taxon>
        <taxon>Acidimicrobiia</taxon>
        <taxon>Acidimicrobiales</taxon>
        <taxon>environmental samples</taxon>
    </lineage>
</organism>
<reference evidence="1" key="1">
    <citation type="submission" date="2020-02" db="EMBL/GenBank/DDBJ databases">
        <authorList>
            <person name="Meier V. D."/>
        </authorList>
    </citation>
    <scope>NUCLEOTIDE SEQUENCE</scope>
    <source>
        <strain evidence="1">AVDCRST_MAG76</strain>
    </source>
</reference>
<evidence type="ECO:0000313" key="1">
    <source>
        <dbReference type="EMBL" id="CAA9267221.1"/>
    </source>
</evidence>